<dbReference type="Proteomes" id="UP001596432">
    <property type="component" value="Unassembled WGS sequence"/>
</dbReference>
<organism evidence="2 3">
    <name type="scientific">Halosimplex aquaticum</name>
    <dbReference type="NCBI Taxonomy" id="3026162"/>
    <lineage>
        <taxon>Archaea</taxon>
        <taxon>Methanobacteriati</taxon>
        <taxon>Methanobacteriota</taxon>
        <taxon>Stenosarchaea group</taxon>
        <taxon>Halobacteria</taxon>
        <taxon>Halobacteriales</taxon>
        <taxon>Haloarculaceae</taxon>
        <taxon>Halosimplex</taxon>
    </lineage>
</organism>
<dbReference type="RefSeq" id="WP_274323717.1">
    <property type="nucleotide sequence ID" value="NZ_CP118158.1"/>
</dbReference>
<evidence type="ECO:0000313" key="2">
    <source>
        <dbReference type="EMBL" id="MFC7142661.1"/>
    </source>
</evidence>
<evidence type="ECO:0000256" key="1">
    <source>
        <dbReference type="SAM" id="MobiDB-lite"/>
    </source>
</evidence>
<feature type="region of interest" description="Disordered" evidence="1">
    <location>
        <begin position="1"/>
        <end position="46"/>
    </location>
</feature>
<evidence type="ECO:0000313" key="3">
    <source>
        <dbReference type="Proteomes" id="UP001596432"/>
    </source>
</evidence>
<comment type="caution">
    <text evidence="2">The sequence shown here is derived from an EMBL/GenBank/DDBJ whole genome shotgun (WGS) entry which is preliminary data.</text>
</comment>
<dbReference type="GeneID" id="78823010"/>
<protein>
    <submittedName>
        <fullName evidence="2">Uncharacterized protein</fullName>
    </submittedName>
</protein>
<feature type="compositionally biased region" description="Acidic residues" evidence="1">
    <location>
        <begin position="24"/>
        <end position="36"/>
    </location>
</feature>
<accession>A0ABD5YAE0</accession>
<sequence>MLCIIAPEYESADDDHRRSTDGGTDSETESEDDAADGGDLTTVGAV</sequence>
<dbReference type="AlphaFoldDB" id="A0ABD5YAE0"/>
<gene>
    <name evidence="2" type="ORF">ACFQMA_22860</name>
</gene>
<proteinExistence type="predicted"/>
<keyword evidence="3" id="KW-1185">Reference proteome</keyword>
<name>A0ABD5YAE0_9EURY</name>
<reference evidence="2 3" key="1">
    <citation type="journal article" date="2019" name="Int. J. Syst. Evol. Microbiol.">
        <title>The Global Catalogue of Microorganisms (GCM) 10K type strain sequencing project: providing services to taxonomists for standard genome sequencing and annotation.</title>
        <authorList>
            <consortium name="The Broad Institute Genomics Platform"/>
            <consortium name="The Broad Institute Genome Sequencing Center for Infectious Disease"/>
            <person name="Wu L."/>
            <person name="Ma J."/>
        </authorList>
    </citation>
    <scope>NUCLEOTIDE SEQUENCE [LARGE SCALE GENOMIC DNA]</scope>
    <source>
        <strain evidence="2 3">XZYJT29</strain>
    </source>
</reference>
<dbReference type="EMBL" id="JBHTAS010000001">
    <property type="protein sequence ID" value="MFC7142661.1"/>
    <property type="molecule type" value="Genomic_DNA"/>
</dbReference>